<protein>
    <submittedName>
        <fullName evidence="9">Uncharacterized protein LOC113503544</fullName>
    </submittedName>
</protein>
<dbReference type="SUPFAM" id="SSF53474">
    <property type="entry name" value="alpha/beta-Hydrolases"/>
    <property type="match status" value="2"/>
</dbReference>
<proteinExistence type="inferred from homology"/>
<evidence type="ECO:0000256" key="4">
    <source>
        <dbReference type="RuleBase" id="RU004262"/>
    </source>
</evidence>
<dbReference type="PANTHER" id="PTHR11610">
    <property type="entry name" value="LIPASE"/>
    <property type="match status" value="1"/>
</dbReference>
<evidence type="ECO:0000256" key="5">
    <source>
        <dbReference type="SAM" id="Phobius"/>
    </source>
</evidence>
<comment type="subcellular location">
    <subcellularLocation>
        <location evidence="1">Secreted</location>
    </subcellularLocation>
</comment>
<comment type="similarity">
    <text evidence="2 4">Belongs to the AB hydrolase superfamily. Lipase family.</text>
</comment>
<dbReference type="KEGG" id="tnl:113503544"/>
<dbReference type="InParanoid" id="A0A7E5WL09"/>
<dbReference type="PANTHER" id="PTHR11610:SF173">
    <property type="entry name" value="LIPASE DOMAIN-CONTAINING PROTEIN-RELATED"/>
    <property type="match status" value="1"/>
</dbReference>
<reference evidence="9" key="1">
    <citation type="submission" date="2025-08" db="UniProtKB">
        <authorList>
            <consortium name="RefSeq"/>
        </authorList>
    </citation>
    <scope>IDENTIFICATION</scope>
</reference>
<dbReference type="Pfam" id="PF00151">
    <property type="entry name" value="Lipase"/>
    <property type="match status" value="2"/>
</dbReference>
<evidence type="ECO:0000313" key="8">
    <source>
        <dbReference type="Proteomes" id="UP000322000"/>
    </source>
</evidence>
<feature type="transmembrane region" description="Helical" evidence="5">
    <location>
        <begin position="352"/>
        <end position="372"/>
    </location>
</feature>
<feature type="domain" description="Lipase" evidence="7">
    <location>
        <begin position="421"/>
        <end position="660"/>
    </location>
</feature>
<dbReference type="GO" id="GO:0017171">
    <property type="term" value="F:serine hydrolase activity"/>
    <property type="evidence" value="ECO:0007669"/>
    <property type="project" value="TreeGrafter"/>
</dbReference>
<dbReference type="CDD" id="cd00707">
    <property type="entry name" value="Pancreat_lipase_like"/>
    <property type="match status" value="2"/>
</dbReference>
<evidence type="ECO:0000259" key="7">
    <source>
        <dbReference type="Pfam" id="PF00151"/>
    </source>
</evidence>
<dbReference type="InterPro" id="IPR029058">
    <property type="entry name" value="AB_hydrolase_fold"/>
</dbReference>
<feature type="domain" description="Lipase" evidence="7">
    <location>
        <begin position="65"/>
        <end position="315"/>
    </location>
</feature>
<keyword evidence="6" id="KW-0732">Signal</keyword>
<feature type="signal peptide" evidence="6">
    <location>
        <begin position="1"/>
        <end position="18"/>
    </location>
</feature>
<accession>A0A7E5WL09</accession>
<dbReference type="OrthoDB" id="199913at2759"/>
<dbReference type="GO" id="GO:0016042">
    <property type="term" value="P:lipid catabolic process"/>
    <property type="evidence" value="ECO:0007669"/>
    <property type="project" value="TreeGrafter"/>
</dbReference>
<keyword evidence="8" id="KW-1185">Reference proteome</keyword>
<keyword evidence="5" id="KW-0472">Membrane</keyword>
<dbReference type="GeneID" id="113503544"/>
<keyword evidence="3" id="KW-0964">Secreted</keyword>
<dbReference type="PRINTS" id="PR00821">
    <property type="entry name" value="TAGLIPASE"/>
</dbReference>
<feature type="chain" id="PRO_5028813767" evidence="6">
    <location>
        <begin position="19"/>
        <end position="692"/>
    </location>
</feature>
<dbReference type="GO" id="GO:0005615">
    <property type="term" value="C:extracellular space"/>
    <property type="evidence" value="ECO:0007669"/>
    <property type="project" value="TreeGrafter"/>
</dbReference>
<keyword evidence="5" id="KW-1133">Transmembrane helix</keyword>
<evidence type="ECO:0000256" key="2">
    <source>
        <dbReference type="ARBA" id="ARBA00010701"/>
    </source>
</evidence>
<evidence type="ECO:0000256" key="1">
    <source>
        <dbReference type="ARBA" id="ARBA00004613"/>
    </source>
</evidence>
<dbReference type="GO" id="GO:0016298">
    <property type="term" value="F:lipase activity"/>
    <property type="evidence" value="ECO:0007669"/>
    <property type="project" value="InterPro"/>
</dbReference>
<dbReference type="InterPro" id="IPR033906">
    <property type="entry name" value="Lipase_N"/>
</dbReference>
<dbReference type="Gene3D" id="3.40.50.1820">
    <property type="entry name" value="alpha/beta hydrolase"/>
    <property type="match status" value="2"/>
</dbReference>
<organism evidence="8 9">
    <name type="scientific">Trichoplusia ni</name>
    <name type="common">Cabbage looper</name>
    <dbReference type="NCBI Taxonomy" id="7111"/>
    <lineage>
        <taxon>Eukaryota</taxon>
        <taxon>Metazoa</taxon>
        <taxon>Ecdysozoa</taxon>
        <taxon>Arthropoda</taxon>
        <taxon>Hexapoda</taxon>
        <taxon>Insecta</taxon>
        <taxon>Pterygota</taxon>
        <taxon>Neoptera</taxon>
        <taxon>Endopterygota</taxon>
        <taxon>Lepidoptera</taxon>
        <taxon>Glossata</taxon>
        <taxon>Ditrysia</taxon>
        <taxon>Noctuoidea</taxon>
        <taxon>Noctuidae</taxon>
        <taxon>Plusiinae</taxon>
        <taxon>Trichoplusia</taxon>
    </lineage>
</organism>
<dbReference type="RefSeq" id="XP_026741374.1">
    <property type="nucleotide sequence ID" value="XM_026885573.1"/>
</dbReference>
<evidence type="ECO:0000256" key="6">
    <source>
        <dbReference type="SAM" id="SignalP"/>
    </source>
</evidence>
<evidence type="ECO:0000313" key="9">
    <source>
        <dbReference type="RefSeq" id="XP_026741374.1"/>
    </source>
</evidence>
<dbReference type="Proteomes" id="UP000322000">
    <property type="component" value="Chromosome 19"/>
</dbReference>
<dbReference type="AlphaFoldDB" id="A0A7E5WL09"/>
<name>A0A7E5WL09_TRINI</name>
<keyword evidence="5" id="KW-0812">Transmembrane</keyword>
<dbReference type="InterPro" id="IPR013818">
    <property type="entry name" value="Lipase"/>
</dbReference>
<dbReference type="InterPro" id="IPR000734">
    <property type="entry name" value="TAG_lipase"/>
</dbReference>
<sequence>MQKALLCLLFASAYTAFAVPVTSDYSEDRVYPRFIEFPDGQGVMHTVDLEAEPDYELLAEIERNPNNNRYLLFTRRNSGSSQTLTMNNANSIRNSNFNPNVPTVVVVHGWLSNQNTDINPVIRDAYLRKSDVNVIVMDWRRLALSDYATAVRGVPAVGRGLGQFMNFLNQVTGHPFTSMHLVGFSLGAHIVGNAGREMRGRAARVTGLDPAGPLWNYNSNRLNRNDGVYVEAIHTDGGYTVGGLGIGSNVANADFYPNGGISQPGCLTNLCNHNRAWELFAATVTYNHLVGRQCSSSSQITWDNCRGSQLRMGNDDLRKTGSGMYRLNTNRRYPFGSKLAYDSPRHREMLEFLVIMIKALLFIVFVTVYTVASVPVTSEFSMEREYPRFIEFPDGDGVMHTVDLEDEVDYKLVDDITKNPDNNKYLLYTRRNPGFPQYLVMGISESIKYSLFNPKVPTVVIVHGWLSNQNSDLNPVIRDAYLEHRDVNVIILDWRRLALSNYVTAVLGVPAVGRGLGQFLMFIKQITRQDYSKMHLVGFSLGAHIVGNAGKELNGTIARITGLDPAGPLWNLNSNSLGPNDAVYVEAIHTDGGYTVGGLGIGSDVAKADFYVNGGTSQPGCLTNVCNHNRAWKYFAASITYDHLVGKECASSWQITWNSCKGPQLHMGNGDLKKYVSGNRRFRANTKRRYPY</sequence>
<evidence type="ECO:0000256" key="3">
    <source>
        <dbReference type="ARBA" id="ARBA00022525"/>
    </source>
</evidence>
<gene>
    <name evidence="9" type="primary">LOC113503544</name>
</gene>